<accession>A0A392V380</accession>
<organism evidence="1 2">
    <name type="scientific">Trifolium medium</name>
    <dbReference type="NCBI Taxonomy" id="97028"/>
    <lineage>
        <taxon>Eukaryota</taxon>
        <taxon>Viridiplantae</taxon>
        <taxon>Streptophyta</taxon>
        <taxon>Embryophyta</taxon>
        <taxon>Tracheophyta</taxon>
        <taxon>Spermatophyta</taxon>
        <taxon>Magnoliopsida</taxon>
        <taxon>eudicotyledons</taxon>
        <taxon>Gunneridae</taxon>
        <taxon>Pentapetalae</taxon>
        <taxon>rosids</taxon>
        <taxon>fabids</taxon>
        <taxon>Fabales</taxon>
        <taxon>Fabaceae</taxon>
        <taxon>Papilionoideae</taxon>
        <taxon>50 kb inversion clade</taxon>
        <taxon>NPAAA clade</taxon>
        <taxon>Hologalegina</taxon>
        <taxon>IRL clade</taxon>
        <taxon>Trifolieae</taxon>
        <taxon>Trifolium</taxon>
    </lineage>
</organism>
<dbReference type="AlphaFoldDB" id="A0A392V380"/>
<protein>
    <submittedName>
        <fullName evidence="1">Uncharacterized protein</fullName>
    </submittedName>
</protein>
<comment type="caution">
    <text evidence="1">The sequence shown here is derived from an EMBL/GenBank/DDBJ whole genome shotgun (WGS) entry which is preliminary data.</text>
</comment>
<evidence type="ECO:0000313" key="1">
    <source>
        <dbReference type="EMBL" id="MCI82748.1"/>
    </source>
</evidence>
<reference evidence="1 2" key="1">
    <citation type="journal article" date="2018" name="Front. Plant Sci.">
        <title>Red Clover (Trifolium pratense) and Zigzag Clover (T. medium) - A Picture of Genomic Similarities and Differences.</title>
        <authorList>
            <person name="Dluhosova J."/>
            <person name="Istvanek J."/>
            <person name="Nedelnik J."/>
            <person name="Repkova J."/>
        </authorList>
    </citation>
    <scope>NUCLEOTIDE SEQUENCE [LARGE SCALE GENOMIC DNA]</scope>
    <source>
        <strain evidence="2">cv. 10/8</strain>
        <tissue evidence="1">Leaf</tissue>
    </source>
</reference>
<dbReference type="Proteomes" id="UP000265520">
    <property type="component" value="Unassembled WGS sequence"/>
</dbReference>
<keyword evidence="2" id="KW-1185">Reference proteome</keyword>
<sequence length="34" mass="3552">YAKCGAQGRAEGWAEYAEGGAHGEVEPGLLNWSS</sequence>
<dbReference type="EMBL" id="LXQA011050823">
    <property type="protein sequence ID" value="MCI82748.1"/>
    <property type="molecule type" value="Genomic_DNA"/>
</dbReference>
<proteinExistence type="predicted"/>
<name>A0A392V380_9FABA</name>
<evidence type="ECO:0000313" key="2">
    <source>
        <dbReference type="Proteomes" id="UP000265520"/>
    </source>
</evidence>
<feature type="non-terminal residue" evidence="1">
    <location>
        <position position="1"/>
    </location>
</feature>